<keyword evidence="1" id="KW-1133">Transmembrane helix</keyword>
<feature type="transmembrane region" description="Helical" evidence="1">
    <location>
        <begin position="123"/>
        <end position="139"/>
    </location>
</feature>
<evidence type="ECO:0000313" key="2">
    <source>
        <dbReference type="EMBL" id="KAI7842887.1"/>
    </source>
</evidence>
<dbReference type="EMBL" id="JADXDR010000046">
    <property type="protein sequence ID" value="KAI7842887.1"/>
    <property type="molecule type" value="Genomic_DNA"/>
</dbReference>
<dbReference type="Proteomes" id="UP001205105">
    <property type="component" value="Unassembled WGS sequence"/>
</dbReference>
<keyword evidence="3" id="KW-1185">Reference proteome</keyword>
<keyword evidence="1" id="KW-0812">Transmembrane</keyword>
<sequence>MADIREGFRTLLADLDRKGELLQRQQVQPDEQQVQPSKIRAGWEAGLDEVAALAGVELTRAPDGAVFEALPVPQAKQTVRKLETVLDWEHNRQTIESGLESTQGLLLALCGIAARTRHMWKPLAALIGIAACSALVGWLSGRAAFVQAAAVAVILAASAAVAAGVVHWRLAAGLERLELDMGMLKTHAQQAGALAAELQSLALRRSQQLVTAMQDELRNTHWQAQHALVCVLLRERAGGAQAQAAAAGP</sequence>
<evidence type="ECO:0000256" key="1">
    <source>
        <dbReference type="SAM" id="Phobius"/>
    </source>
</evidence>
<keyword evidence="1" id="KW-0472">Membrane</keyword>
<dbReference type="AlphaFoldDB" id="A0AAD5H7X6"/>
<proteinExistence type="predicted"/>
<organism evidence="2 3">
    <name type="scientific">Chlorella ohadii</name>
    <dbReference type="NCBI Taxonomy" id="2649997"/>
    <lineage>
        <taxon>Eukaryota</taxon>
        <taxon>Viridiplantae</taxon>
        <taxon>Chlorophyta</taxon>
        <taxon>core chlorophytes</taxon>
        <taxon>Trebouxiophyceae</taxon>
        <taxon>Chlorellales</taxon>
        <taxon>Chlorellaceae</taxon>
        <taxon>Chlorella clade</taxon>
        <taxon>Chlorella</taxon>
    </lineage>
</organism>
<protein>
    <submittedName>
        <fullName evidence="2">Uncharacterized protein</fullName>
    </submittedName>
</protein>
<feature type="transmembrane region" description="Helical" evidence="1">
    <location>
        <begin position="145"/>
        <end position="166"/>
    </location>
</feature>
<comment type="caution">
    <text evidence="2">The sequence shown here is derived from an EMBL/GenBank/DDBJ whole genome shotgun (WGS) entry which is preliminary data.</text>
</comment>
<accession>A0AAD5H7X6</accession>
<reference evidence="2" key="1">
    <citation type="submission" date="2020-11" db="EMBL/GenBank/DDBJ databases">
        <title>Chlorella ohadii genome sequencing and assembly.</title>
        <authorList>
            <person name="Murik O."/>
            <person name="Treves H."/>
            <person name="Kedem I."/>
            <person name="Shotland Y."/>
            <person name="Kaplan A."/>
        </authorList>
    </citation>
    <scope>NUCLEOTIDE SEQUENCE</scope>
    <source>
        <strain evidence="2">1</strain>
    </source>
</reference>
<name>A0AAD5H7X6_9CHLO</name>
<gene>
    <name evidence="2" type="ORF">COHA_003399</name>
</gene>
<evidence type="ECO:0000313" key="3">
    <source>
        <dbReference type="Proteomes" id="UP001205105"/>
    </source>
</evidence>